<dbReference type="GO" id="GO:0044550">
    <property type="term" value="P:secondary metabolite biosynthetic process"/>
    <property type="evidence" value="ECO:0007669"/>
    <property type="project" value="TreeGrafter"/>
</dbReference>
<dbReference type="EMBL" id="LKMD01000108">
    <property type="protein sequence ID" value="PIA89543.1"/>
    <property type="molecule type" value="Genomic_DNA"/>
</dbReference>
<dbReference type="PROSITE" id="PS50075">
    <property type="entry name" value="CARRIER"/>
    <property type="match status" value="5"/>
</dbReference>
<dbReference type="PANTHER" id="PTHR45527:SF1">
    <property type="entry name" value="FATTY ACID SYNTHASE"/>
    <property type="match status" value="1"/>
</dbReference>
<dbReference type="SMART" id="SM01294">
    <property type="entry name" value="PKS_PP_betabranch"/>
    <property type="match status" value="1"/>
</dbReference>
<dbReference type="CDD" id="cd19545">
    <property type="entry name" value="FUM14_C_NRPS-like"/>
    <property type="match status" value="3"/>
</dbReference>
<dbReference type="EMBL" id="CP134188">
    <property type="protein sequence ID" value="WPB03352.1"/>
    <property type="molecule type" value="Genomic_DNA"/>
</dbReference>
<proteinExistence type="predicted"/>
<dbReference type="CDD" id="cd19542">
    <property type="entry name" value="CT_NRPS-like"/>
    <property type="match status" value="1"/>
</dbReference>
<dbReference type="Gene3D" id="3.30.300.30">
    <property type="match status" value="5"/>
</dbReference>
<sequence>MGTISDRDLKQIWQWNATVPETLKGVVHDLILEVARRQPNAPAIEAWDGSITYGELDRYSQRWATHLRSLGVGPEVHISLLSEKSKWVSVAMLGVMRSGGVTVVMDITQPDERLGLMMDQVRPHVVLASDDAWSTAEKLATNAIICSIDGDRLDRELHATGQDNSQKTTATGENALWVSFTSGSTGRPKAVVVEHRSLYTELHIQAEPTAMSTSSRVFDYAGYSWDMTWYNVLFCWHAGGCLCVPSEEDRRQDPSAAIKRFRANFANITPTVADLLDDEALHMLKGFETIGERASPKLLSRIHPSQRYRNTYGASECGSLQTAALNPATPDNIGYGSGVVTWLVNEDEDGQFILAPIGESGEIWLEGPLVSRGYLRDETQTAKAFVEDPPFLLAGDGGKIPGRRGRLYRMGDLAKYAPDGSLRIQGRRDWQVKLRGQRVELGEVEHHVRAVLSQACGEEGLHVAAMVATPKGHEIPTLIVYVVLPGAANLDDTELRLELSKATEGVDDKLRTRIPAYMVPKGYIPLHQLPLTYTGKRNRAVLTQKITELTLREIAAFWSSDRTSRRSPASKTEILLHSLIADILDLGTDEIAAEDDFLRLGGDSVLAVRLTAAARKRGTAISVAEVFAHSRICDLAEYIDQRNAREGPATVSKPTEPVAPFSLLQLLDREGACEEAARQCELNVDAIEDIFPCTALQAGLMALTAQRAEDYIGRQTYQLRADIDVARFKQAWELVFAALPILRTRIIDLRGEGLVQVIVKESSATAWDLRTTTTIPSMGLGSPLASFCILKDQKGTNFQWTMHHALFDGISLPLMLARLRYAYEHLDAGPSPPEFQAFVRRVQQISREEAKYAWQKHLSGLEAHVYPPLPFPSYQPRADHEVVHRMQGIPWPAGSGFTAATVIRTALHLLLAEYTGSADVVYGVTTSGRAVPVDGVESMIAPTLATAPTRAVVDFEHGEQVRRLLTRVQHDSLALAEAEQLGLQNIRLVSDDAQRACDFQTLLLVEPAEQADDSTPVFVSEAYEEDLDTAVFNSYGLLIHCYLDAENGARVTLSFDSAMLPVKQAERMGGQLEHIVHQLCAPENHEASVTSLRIASPQDLQDIWSWNSSVPVTDMAEAETVHQLIQLTVERQPESPAMESWDGRLTYAQLDELSTTWAHYIAKTYNVGPEVIVPLCLEKGIWMTVAALSVMKAGGVCCALDISQPLDRLTTIVGQVAAPLVLASAGTAELARSIAGDGGTVLSVDDEPTTTISKPAERREQLETLPQARSSNALYVSFTSGSTGLPKGVVIEHGNFIHAIAHQRAFLGISETSRILDFASPAFDVFWENLLMALTAGACLCTPSAKQRMDDLANFSKQNRVNYAEITPAHVRAVDFSHVSTINLSGEALNYADIEYLENSSARIIDSYGPAECTVTATATELTRPFARRSGKPGLGVGLGCATWVVSVDKPSQLAPVGAVGELYIEGALVGRGYLNDHAKTAASFINDPEWLIDGTRYRQGRQGRLYRTGDLVQYSSDGSLNYVGRRDDMVKIRGQRVELGDIERNIQRVVRDYQNDSTASIDVIAEVAQKALIAFVVRPSKATMELVESNTLATLLAEHIPEFMIPVAFFALDEVPLSPSGKINRRMLRAQAEARMGDSLAKNNVHNTVIEPTSELERGLRDVWAEVLQWKADTVSTDAAFTTLGGDSITAMQVVSRARSRGLEVSVVDLLRLKTIQNVVKSGKATHAVQKKASAGTKKDRAVWRPTMQQKRSLATLGLTAQDVSDVYKCTPMQEGLLFSKKTGAASYLTHSVWECKPRAADRISISKLERAWQTVLVHHSIFATVFLDDEQSGGFLQAVRRFSNFSEQVQVVETGDMPPAQWLAHHFARPTFQLAQPEVFVSIATSKTGECACRLDTNHALIDAASVGVLLDQLDTAYRGSRLPPSPLFRDVIEYIEATKAENRIQYWSNYLADVKPCHFPTESAGGSLDNAKTHTVDVLHGGETAIYDFCRARGVTRAAFIQVVWALVLTCYTRSDEACFGFLASGRDMPVDHVDQAVGPLINMLTSRVSLETDKSVEHLIQSISEDTISHLEHQHVSLAEIQRSVGKGSLFNSSVTVYDAGSSTSAPKHNGDAAIHPSGVQFQECDASDEQEFDFGLAMELRGSSTIISFAFRENSFSMRSASHVVAKLCEAIHFVLDDHQGSNVSIRQNFFQYATGVSQERLDTFWQDQHGDTEAPTFPVLPSPNYKPLLDEECAMKIVLPLARREHLPSVYMHAAWALLQAKYTGSDQALFGVLQEDEGHFSHTPATSHRAALPLQVTLSSDKTSVEDLLEQVHRNTALIRESNTLDPLYLRNLVPVSDDALRLRTLVVCKSPRESQLKSNGVMSNGTLINGALSNGTLSNGHGMNGDSRVAVTNGTSTPKQNGSSGTHHEETTAAALVLEFEASSSSTVEIKSYFDSSVLSVEIMERMLHQLKHIMGLLTDSKLASTDLRDLDVISVPDLRDIWQWNSDIPEPIMTPVHEIFQRTVELQPDADAVAAWDGQFKYRELDEISTHLARYLVARGVGSSITAVPLLFEKSRWMPVAMLAVSKAGAAAVTMDISQPVQRLATIAAQVNVRIILCSVSATEIAAQVLGPDALRSLEDTVIPIDATRILNMKIDSTPASLPRVNPASTIFIQFTSGSTGIPKGCCISHANLATGIEYQYRARLEYGPTTRVLDFASYAFDVCWLTNMGVLCTGGVVCVPSEFQRKNDIAGFMRDMRVNSATFTPTMADTIRDHDVLRSLKYIKLGGEFVPEALVQRLQKYTRVWIAYGPSECTVGVAFAKREEGDQGIGRGVAAGTFVVDPVTGKLSPVGAVGELWVSGPLVTKGYLNDPIKTSESFIENPSWYVRAGHQGRLYKTGDLVKYNPDGSIQFVERIDTQVKHRGQRMELDEVRFHVLQQLVYESQEDLEKVQVVAEMITPKDRQRPSLVAFIVPRNARTLSEEELRGSVVRMTESIATRMNASVPSYMVPVGFIPLSDLPTTATAKIDRLSLQAIGSELLFEQLINDQNTKAAVYQEPTTQLERQIQRLMSDVLEIPPKSISAQSGFLQLGGDSVLSMRLVALARQEGIVLNVADIFNQPTLRDLATTARLDDQSIEQTIEPFSLLGQYDTDAIRHQVAGLCNVFSEQVVDVFPCTSLQAGLLALTSRHDGDYIWQTTFELRSGIDLQRFKRAYEKLFASASILRARIVHISEQDSPVQAIVDEPVLWKERPGNVSMGPGTPLSHVALSSSPDNKSTYFTWSLHHSVYDGHSMQLLMSALRDAYEGREIRPLTPFQGFIKHVAAVSETWQEAEFWSQQFIGLDAARYPPLPTREYVPRVDSNVKHRIDNLGPAPRGLTLATCLRGAWALLLTQLTGRTDTVFGAVVTGRQAPVSGIESCAGPTLATVPVRISLDYDSSLKQSLEQIQRQATDMFSFEQAGLQRVRTMSAEAEEACNFQSLMVINASTSQNEHTEGDADALFDMSDLPLDLNGANNDDAFATHALTLVIDQDRSQGLQLTLFSDSQIVSPVEAENIARQLEHILRLICTPGSEDEKVGHLNLASENDLQEIWNWNREVPKAVPVCVHEIFVETVRRQPEAQAVCSWDGTLTFRQLDQLSTRLSGHMSRLGVRRATLVPLYFEKSMWMTVAMWAVMKAGGASAGNDITQPKERLRKIVGQVQPKVVLASARSADLARSLLEPGAEVVIVDEAHLQDLPPCEPVNSEVQPSDPLFLVFTSGSTGEPKGVTITHENVASAIYLQADALEISKPGARLLDFASYAFDVTWQSNVMAVAQGSCVCVPSDDQRQNHLSQAMADLKVTSATLTPLVAETLDLEVVKGLRYIEMGGEMVSDALIKRMPARVRVAYGPSEATLGVAYAKKDRGDIGIGPPTGMCAWLVDPITSDRLVGKGCIGELWIEGPLVSPGYMNDPAKTAAAFIEDPKWLTVGGPGSFASCGRRGRLYRSGDLVRYAQNGHLIYMGRKDVQVKIRGQRVELSEIESIVTREIRVSLDGHEAAAEKISVIADLVSPEDVESPLLVAFVSLGSSIETDAESLLRSAHARVAAHAASYMVPVAYLLLKAMPRTTTGKADRRELRKLASTKQIAEFFHPSRSSTGSERMPSSPAERILQALWKSTLKVSRPITAVDNFFLLGGDSIKAMKLVSAIRQSGRSLIVADVFKHPVLEDLAKQVKSHVTESVHVPKAFSLLQTRQLSLDHVRNSAAITMGLSPADVEDIYPCTPLQEGLLALAARRHGAYTAEFDQKLDSAIDLDRFKHAWKMVEEATPILRTRFLDLERFGIVQCVVRPTSKWKEVESQPETHSSNRVLGVPLSEVALHTDQRSGGVVWRWRIHHALYDEPTVDLVMASLRQAYHQGTASTLVPFASFIKQVRSISLEDSQKFWQKDFSGLEASPFPGLPHPKYQPRADTAFEQKIKLRGGPPAGFTMSTLLKTAWALLVTQRTNNNEAVYGVVTSGRQATGSDLATIAGPTIATVPVRVRLTAGAEEKSLDLQSLLEQIQLQAVDMTPYEQSGLQYIQKASPEAEEACRFQSLLVVQPAADEEQAAEDGLFMEDSTSSTEGERTPVPAAFSTYALAVVCQLDDGRISITFGVDSNVVSKASARRIASQFEHIIHQLIDVTNIGRSITDLNLVSGQDMMDIAEWNSRIPIDPANVSMHELIAAIAHKHPEAPSVCSHDGNLTYGKLLEYSQRLAQYLITVGVGPGTIVPILFEKSLWFPVTCLAIMQTGAGTCAMDVAQPEERLKVMVRKSSPLVAILCSTSSAEVAARIRSDDQAAVIAINQDFMDNLQPSAVTMPLVDPQSPLYVVFTSGSTGEPKGVVITHANLASMSRLQSNFLELGLHSRVLDFASYAFDSTWAFNFLTLAAGGCVCIPSEWDRKNDTESAMRRLRVTQGTFSPTFAETLSDSTVQRLNFIELGGEAVPQRLIDRFLKLTRVRIAYGPSEATIGVMFAKQEQGHQGLGFGLGCRTWIVSPETSRLVAIGSVGELWLQGPLVGQGYLNDEAQTKKAFVDSPQWLRKQFPELCGDTNERLYRTGDMVSYAEDGSITFHGRKDGQVKLRGQRLELADVENNILKQVDGQHNQELQVVAEILKSAGTRDILVAFLKFAGSEDLSEDELAGRLARLIQGGVHDRLKATLPLYMVPARYVALQDMPRTTTGKIDRRRLRAMKHSEELIIDPTATAGTRKPPETAMEVRLQKLWSAVLDIPQDNISANDSFMALGGDSIQAMRLANLCQGEGLEMAVMDIFTKPLLSELAETLETASEQSTTCPTPFSLVGDYDLDNLRSEVQRQIPATSGTIEDIMPITHSQREYLDGSIEGGPTGLHWFYIDLESSVETERLLNSCVALVKHLEVLRLMFAEVQGQLYQILLSDPPITTEEVQVPSGHTVDEWSKTAFTGDENDLQSFVGKTFTRFVLLKDCNGSCRLAIRLWHAQYDGASLPGVANTLHKIYQGEALEDQPSVSSLVALQQQSTKLDREYWNSMLEGSSMTYLQPEMTLVQSNKPVATLHYTGTIQLTQKSKRIGRTPATNFTAACALTLARLNGNKDVLFGRLTSGRAALPARLRNIVFNCLTYLPVRVQLSNSDDGFSDRESVEQVLNQVHRQYVDGLASENLHSEDIAKQCEAWPANDGEFGVLTLYQNGTRAEESQKDGDGEISGSSFAMHGLRAATNEVYKSDTVVIAGVPRDDGILEYHIISKSTLCDQEYLETAGAILRDALEKIDRLDAQ</sequence>
<dbReference type="Gene3D" id="2.30.38.10">
    <property type="entry name" value="Luciferase, Domain 3"/>
    <property type="match status" value="1"/>
</dbReference>
<keyword evidence="1" id="KW-0596">Phosphopantetheine</keyword>
<dbReference type="GO" id="GO:0016874">
    <property type="term" value="F:ligase activity"/>
    <property type="evidence" value="ECO:0007669"/>
    <property type="project" value="UniProtKB-KW"/>
</dbReference>
<dbReference type="Pfam" id="PF00668">
    <property type="entry name" value="Condensation"/>
    <property type="match status" value="5"/>
</dbReference>
<dbReference type="InterPro" id="IPR045851">
    <property type="entry name" value="AMP-bd_C_sf"/>
</dbReference>
<accession>A0A2G5HB73</accession>
<evidence type="ECO:0000256" key="2">
    <source>
        <dbReference type="ARBA" id="ARBA00022553"/>
    </source>
</evidence>
<organism evidence="6 8">
    <name type="scientific">Cercospora beticola</name>
    <name type="common">Sugarbeet leaf spot fungus</name>
    <dbReference type="NCBI Taxonomy" id="122368"/>
    <lineage>
        <taxon>Eukaryota</taxon>
        <taxon>Fungi</taxon>
        <taxon>Dikarya</taxon>
        <taxon>Ascomycota</taxon>
        <taxon>Pezizomycotina</taxon>
        <taxon>Dothideomycetes</taxon>
        <taxon>Dothideomycetidae</taxon>
        <taxon>Mycosphaerellales</taxon>
        <taxon>Mycosphaerellaceae</taxon>
        <taxon>Cercospora</taxon>
    </lineage>
</organism>
<keyword evidence="3" id="KW-0436">Ligase</keyword>
<feature type="domain" description="Carrier" evidence="5">
    <location>
        <begin position="5215"/>
        <end position="5291"/>
    </location>
</feature>
<dbReference type="PANTHER" id="PTHR45527">
    <property type="entry name" value="NONRIBOSOMAL PEPTIDE SYNTHETASE"/>
    <property type="match status" value="1"/>
</dbReference>
<evidence type="ECO:0000313" key="6">
    <source>
        <dbReference type="EMBL" id="PIA89543.1"/>
    </source>
</evidence>
<evidence type="ECO:0000313" key="7">
    <source>
        <dbReference type="EMBL" id="WPB03352.1"/>
    </source>
</evidence>
<dbReference type="PROSITE" id="PS00455">
    <property type="entry name" value="AMP_BINDING"/>
    <property type="match status" value="5"/>
</dbReference>
<dbReference type="Pfam" id="PF00501">
    <property type="entry name" value="AMP-binding"/>
    <property type="match status" value="5"/>
</dbReference>
<evidence type="ECO:0000256" key="1">
    <source>
        <dbReference type="ARBA" id="ARBA00022450"/>
    </source>
</evidence>
<dbReference type="Proteomes" id="UP001302367">
    <property type="component" value="Chromosome 5"/>
</dbReference>
<dbReference type="InterPro" id="IPR001242">
    <property type="entry name" value="Condensation_dom"/>
</dbReference>
<evidence type="ECO:0000256" key="4">
    <source>
        <dbReference type="SAM" id="MobiDB-lite"/>
    </source>
</evidence>
<dbReference type="GO" id="GO:0043041">
    <property type="term" value="P:amino acid activation for nonribosomal peptide biosynthetic process"/>
    <property type="evidence" value="ECO:0007669"/>
    <property type="project" value="TreeGrafter"/>
</dbReference>
<dbReference type="InterPro" id="IPR010071">
    <property type="entry name" value="AA_adenyl_dom"/>
</dbReference>
<dbReference type="SUPFAM" id="SSF47336">
    <property type="entry name" value="ACP-like"/>
    <property type="match status" value="5"/>
</dbReference>
<dbReference type="SUPFAM" id="SSF52777">
    <property type="entry name" value="CoA-dependent acyltransferases"/>
    <property type="match status" value="11"/>
</dbReference>
<dbReference type="SUPFAM" id="SSF56801">
    <property type="entry name" value="Acetyl-CoA synthetase-like"/>
    <property type="match status" value="5"/>
</dbReference>
<evidence type="ECO:0000313" key="8">
    <source>
        <dbReference type="Proteomes" id="UP000230605"/>
    </source>
</evidence>
<dbReference type="NCBIfam" id="TIGR01733">
    <property type="entry name" value="AA-adenyl-dom"/>
    <property type="match status" value="1"/>
</dbReference>
<dbReference type="OrthoDB" id="416786at2759"/>
<dbReference type="PROSITE" id="PS00012">
    <property type="entry name" value="PHOSPHOPANTETHEINE"/>
    <property type="match status" value="4"/>
</dbReference>
<feature type="region of interest" description="Disordered" evidence="4">
    <location>
        <begin position="2388"/>
        <end position="2417"/>
    </location>
</feature>
<evidence type="ECO:0000256" key="3">
    <source>
        <dbReference type="ARBA" id="ARBA00022598"/>
    </source>
</evidence>
<dbReference type="InterPro" id="IPR020845">
    <property type="entry name" value="AMP-binding_CS"/>
</dbReference>
<feature type="domain" description="Carrier" evidence="5">
    <location>
        <begin position="4128"/>
        <end position="4203"/>
    </location>
</feature>
<feature type="domain" description="Carrier" evidence="5">
    <location>
        <begin position="570"/>
        <end position="643"/>
    </location>
</feature>
<evidence type="ECO:0000313" key="9">
    <source>
        <dbReference type="Proteomes" id="UP001302367"/>
    </source>
</evidence>
<reference evidence="6 8" key="1">
    <citation type="submission" date="2015-10" db="EMBL/GenBank/DDBJ databases">
        <title>The cercosporin biosynthetic gene cluster was horizontally transferred to several fungal lineages and shown to be expanded in Cercospora beticola based on microsynteny with recipient genomes.</title>
        <authorList>
            <person name="De Jonge R."/>
            <person name="Ebert M.K."/>
            <person name="Suttle J.C."/>
            <person name="Jurick Ii W.M."/>
            <person name="Secor G.A."/>
            <person name="Thomma B.P."/>
            <person name="Van De Peer Y."/>
            <person name="Bolton M.D."/>
        </authorList>
    </citation>
    <scope>NUCLEOTIDE SEQUENCE [LARGE SCALE GENOMIC DNA]</scope>
    <source>
        <strain evidence="6 8">09-40</strain>
    </source>
</reference>
<dbReference type="InterPro" id="IPR006162">
    <property type="entry name" value="Ppantetheine_attach_site"/>
</dbReference>
<protein>
    <submittedName>
        <fullName evidence="6">Nonribosomal peptide synthetase 8</fullName>
    </submittedName>
</protein>
<dbReference type="Pfam" id="PF00550">
    <property type="entry name" value="PP-binding"/>
    <property type="match status" value="5"/>
</dbReference>
<dbReference type="InterPro" id="IPR020806">
    <property type="entry name" value="PKS_PP-bd"/>
</dbReference>
<keyword evidence="9" id="KW-1185">Reference proteome</keyword>
<evidence type="ECO:0000259" key="5">
    <source>
        <dbReference type="PROSITE" id="PS50075"/>
    </source>
</evidence>
<dbReference type="CDD" id="cd05918">
    <property type="entry name" value="A_NRPS_SidN3_like"/>
    <property type="match status" value="5"/>
</dbReference>
<dbReference type="NCBIfam" id="NF003417">
    <property type="entry name" value="PRK04813.1"/>
    <property type="match status" value="5"/>
</dbReference>
<dbReference type="FunFam" id="3.30.300.30:FF:000015">
    <property type="entry name" value="Nonribosomal peptide synthase SidD"/>
    <property type="match status" value="5"/>
</dbReference>
<dbReference type="InterPro" id="IPR042099">
    <property type="entry name" value="ANL_N_sf"/>
</dbReference>
<dbReference type="GO" id="GO:0005737">
    <property type="term" value="C:cytoplasm"/>
    <property type="evidence" value="ECO:0007669"/>
    <property type="project" value="TreeGrafter"/>
</dbReference>
<name>A0A2G5HB73_CERBT</name>
<gene>
    <name evidence="6" type="ORF">CB0940_07405</name>
    <name evidence="7" type="ORF">RHO25_007989</name>
</gene>
<dbReference type="FunFam" id="3.30.559.30:FF:000003">
    <property type="entry name" value="Nonribosomal peptide synthase SidD"/>
    <property type="match status" value="3"/>
</dbReference>
<dbReference type="Gene3D" id="3.30.559.30">
    <property type="entry name" value="Nonribosomal peptide synthetase, condensation domain"/>
    <property type="match status" value="6"/>
</dbReference>
<dbReference type="InterPro" id="IPR009081">
    <property type="entry name" value="PP-bd_ACP"/>
</dbReference>
<dbReference type="Gene3D" id="3.40.50.980">
    <property type="match status" value="2"/>
</dbReference>
<dbReference type="FunFam" id="1.10.1200.10:FF:000005">
    <property type="entry name" value="Nonribosomal peptide synthetase 1"/>
    <property type="match status" value="2"/>
</dbReference>
<dbReference type="SMART" id="SM00823">
    <property type="entry name" value="PKS_PP"/>
    <property type="match status" value="5"/>
</dbReference>
<dbReference type="InterPro" id="IPR000873">
    <property type="entry name" value="AMP-dep_synth/lig_dom"/>
</dbReference>
<feature type="domain" description="Carrier" evidence="5">
    <location>
        <begin position="3046"/>
        <end position="3122"/>
    </location>
</feature>
<feature type="compositionally biased region" description="Polar residues" evidence="4">
    <location>
        <begin position="2398"/>
        <end position="2413"/>
    </location>
</feature>
<dbReference type="Gene3D" id="1.10.1200.10">
    <property type="entry name" value="ACP-like"/>
    <property type="match status" value="5"/>
</dbReference>
<dbReference type="InterPro" id="IPR036736">
    <property type="entry name" value="ACP-like_sf"/>
</dbReference>
<dbReference type="Gene3D" id="3.40.50.12780">
    <property type="entry name" value="N-terminal domain of ligase-like"/>
    <property type="match status" value="4"/>
</dbReference>
<dbReference type="InterPro" id="IPR023213">
    <property type="entry name" value="CAT-like_dom_sf"/>
</dbReference>
<dbReference type="GO" id="GO:0031177">
    <property type="term" value="F:phosphopantetheine binding"/>
    <property type="evidence" value="ECO:0007669"/>
    <property type="project" value="InterPro"/>
</dbReference>
<dbReference type="Proteomes" id="UP000230605">
    <property type="component" value="Chromosome 5"/>
</dbReference>
<reference evidence="7 9" key="2">
    <citation type="submission" date="2023-09" db="EMBL/GenBank/DDBJ databases">
        <title>Complete-Gapless Cercospora beticola genome.</title>
        <authorList>
            <person name="Wyatt N.A."/>
            <person name="Spanner R.E."/>
            <person name="Bolton M.D."/>
        </authorList>
    </citation>
    <scope>NUCLEOTIDE SEQUENCE [LARGE SCALE GENOMIC DNA]</scope>
    <source>
        <strain evidence="7">Cb09-40</strain>
    </source>
</reference>
<keyword evidence="2" id="KW-0597">Phosphoprotein</keyword>
<feature type="domain" description="Carrier" evidence="5">
    <location>
        <begin position="1652"/>
        <end position="1728"/>
    </location>
</feature>
<dbReference type="Gene3D" id="3.30.559.10">
    <property type="entry name" value="Chloramphenicol acetyltransferase-like domain"/>
    <property type="match status" value="5"/>
</dbReference>